<evidence type="ECO:0000313" key="1">
    <source>
        <dbReference type="EMBL" id="CAD8132608.1"/>
    </source>
</evidence>
<dbReference type="Proteomes" id="UP000683925">
    <property type="component" value="Unassembled WGS sequence"/>
</dbReference>
<keyword evidence="2" id="KW-1185">Reference proteome</keyword>
<comment type="caution">
    <text evidence="1">The sequence shown here is derived from an EMBL/GenBank/DDBJ whole genome shotgun (WGS) entry which is preliminary data.</text>
</comment>
<proteinExistence type="predicted"/>
<sequence>MLQFESTYYIIDSLYSLYQQAQEEFIKFIASALSQNIADVKANQLNIEQIEIILLRQVKYSKIQDGYFKTKSVQFSLYTKTISRYQITSRFSSVTQDPTSSNMDFDRVSILN</sequence>
<organism evidence="1 2">
    <name type="scientific">Paramecium octaurelia</name>
    <dbReference type="NCBI Taxonomy" id="43137"/>
    <lineage>
        <taxon>Eukaryota</taxon>
        <taxon>Sar</taxon>
        <taxon>Alveolata</taxon>
        <taxon>Ciliophora</taxon>
        <taxon>Intramacronucleata</taxon>
        <taxon>Oligohymenophorea</taxon>
        <taxon>Peniculida</taxon>
        <taxon>Parameciidae</taxon>
        <taxon>Paramecium</taxon>
    </lineage>
</organism>
<protein>
    <submittedName>
        <fullName evidence="1">Uncharacterized protein</fullName>
    </submittedName>
</protein>
<name>A0A8S1RX07_PAROT</name>
<gene>
    <name evidence="1" type="ORF">POCTA_138.1.T0040012</name>
</gene>
<dbReference type="EMBL" id="CAJJDP010000003">
    <property type="protein sequence ID" value="CAD8132608.1"/>
    <property type="molecule type" value="Genomic_DNA"/>
</dbReference>
<evidence type="ECO:0000313" key="2">
    <source>
        <dbReference type="Proteomes" id="UP000683925"/>
    </source>
</evidence>
<dbReference type="AlphaFoldDB" id="A0A8S1RX07"/>
<accession>A0A8S1RX07</accession>
<reference evidence="1" key="1">
    <citation type="submission" date="2021-01" db="EMBL/GenBank/DDBJ databases">
        <authorList>
            <consortium name="Genoscope - CEA"/>
            <person name="William W."/>
        </authorList>
    </citation>
    <scope>NUCLEOTIDE SEQUENCE</scope>
</reference>